<accession>A0ABW9ZYD0</accession>
<evidence type="ECO:0000259" key="3">
    <source>
        <dbReference type="Pfam" id="PF01619"/>
    </source>
</evidence>
<sequence length="395" mass="45131">MNISFDNTENAFAYKSDKELKSARFLFRTMGFSWFVKIGTRLTPFIMKTGLPIHGLIRKTIFKQFVGGETLEETKNVASVLGKYGVEAILDYGVEGKEGEESFDHATGEFIRVINYAATQGNLPFMSIKVTGFARFALLQKLDEAPRLRSGIHDHEAETAEWDRVRERMYSICEAAAEKNIGVLVDAEESWIQDPVDRLTMEMMEIFNKDRVIVYNTIQLYRHDRLHFLKLSHQIAKQQGFLLGVKLVRGAYMEKERARAAEKGYESPIQKNKEASDKDYNEAVEYCINNLEQVSVIVASHNEKSNLLAARLMDEKGLPHNHPHVHFSQLYGMSDNITFNLAKEGFKVSKYLPFGPIRDVIPYLMRRAQENSSMSGQTGRELSLINKELERRAGK</sequence>
<comment type="caution">
    <text evidence="4">The sequence shown here is derived from an EMBL/GenBank/DDBJ whole genome shotgun (WGS) entry which is preliminary data.</text>
</comment>
<dbReference type="PANTHER" id="PTHR13914:SF0">
    <property type="entry name" value="PROLINE DEHYDROGENASE 1, MITOCHONDRIAL"/>
    <property type="match status" value="1"/>
</dbReference>
<evidence type="ECO:0000313" key="5">
    <source>
        <dbReference type="Proteomes" id="UP000753802"/>
    </source>
</evidence>
<proteinExistence type="predicted"/>
<dbReference type="Pfam" id="PF01619">
    <property type="entry name" value="Pro_dh"/>
    <property type="match status" value="1"/>
</dbReference>
<evidence type="ECO:0000256" key="2">
    <source>
        <dbReference type="SAM" id="MobiDB-lite"/>
    </source>
</evidence>
<keyword evidence="5" id="KW-1185">Reference proteome</keyword>
<organism evidence="4 5">
    <name type="scientific">Sediminibacterium roseum</name>
    <dbReference type="NCBI Taxonomy" id="1978412"/>
    <lineage>
        <taxon>Bacteria</taxon>
        <taxon>Pseudomonadati</taxon>
        <taxon>Bacteroidota</taxon>
        <taxon>Chitinophagia</taxon>
        <taxon>Chitinophagales</taxon>
        <taxon>Chitinophagaceae</taxon>
        <taxon>Sediminibacterium</taxon>
    </lineage>
</organism>
<protein>
    <submittedName>
        <fullName evidence="4">Proline dehydrogenase</fullName>
    </submittedName>
</protein>
<name>A0ABW9ZYD0_9BACT</name>
<evidence type="ECO:0000256" key="1">
    <source>
        <dbReference type="ARBA" id="ARBA00023002"/>
    </source>
</evidence>
<feature type="domain" description="Proline dehydrogenase" evidence="3">
    <location>
        <begin position="80"/>
        <end position="378"/>
    </location>
</feature>
<feature type="region of interest" description="Disordered" evidence="2">
    <location>
        <begin position="370"/>
        <end position="395"/>
    </location>
</feature>
<reference evidence="4 5" key="1">
    <citation type="submission" date="2020-01" db="EMBL/GenBank/DDBJ databases">
        <title>Genome analysis.</title>
        <authorList>
            <person name="Wu S."/>
            <person name="Wang G."/>
        </authorList>
    </citation>
    <scope>NUCLEOTIDE SEQUENCE [LARGE SCALE GENOMIC DNA]</scope>
    <source>
        <strain evidence="4 5">SYL130</strain>
    </source>
</reference>
<dbReference type="InterPro" id="IPR015659">
    <property type="entry name" value="Proline_oxidase"/>
</dbReference>
<keyword evidence="1" id="KW-0560">Oxidoreductase</keyword>
<dbReference type="EMBL" id="JAACJS010000015">
    <property type="protein sequence ID" value="NCI51259.1"/>
    <property type="molecule type" value="Genomic_DNA"/>
</dbReference>
<dbReference type="RefSeq" id="WP_161819547.1">
    <property type="nucleotide sequence ID" value="NZ_JAACJS010000015.1"/>
</dbReference>
<dbReference type="PANTHER" id="PTHR13914">
    <property type="entry name" value="PROLINE OXIDASE"/>
    <property type="match status" value="1"/>
</dbReference>
<dbReference type="Proteomes" id="UP000753802">
    <property type="component" value="Unassembled WGS sequence"/>
</dbReference>
<dbReference type="InterPro" id="IPR029041">
    <property type="entry name" value="FAD-linked_oxidoreductase-like"/>
</dbReference>
<feature type="compositionally biased region" description="Polar residues" evidence="2">
    <location>
        <begin position="370"/>
        <end position="380"/>
    </location>
</feature>
<dbReference type="SUPFAM" id="SSF51730">
    <property type="entry name" value="FAD-linked oxidoreductase"/>
    <property type="match status" value="1"/>
</dbReference>
<dbReference type="InterPro" id="IPR002872">
    <property type="entry name" value="Proline_DH_dom"/>
</dbReference>
<evidence type="ECO:0000313" key="4">
    <source>
        <dbReference type="EMBL" id="NCI51259.1"/>
    </source>
</evidence>
<gene>
    <name evidence="4" type="ORF">GWC95_15100</name>
</gene>
<dbReference type="Gene3D" id="3.20.20.220">
    <property type="match status" value="1"/>
</dbReference>